<name>A0A4P6JQQ0_KTERU</name>
<evidence type="ECO:0000313" key="4">
    <source>
        <dbReference type="EMBL" id="QBD77758.1"/>
    </source>
</evidence>
<keyword evidence="2" id="KW-0645">Protease</keyword>
<evidence type="ECO:0000256" key="1">
    <source>
        <dbReference type="ARBA" id="ARBA00022801"/>
    </source>
</evidence>
<evidence type="ECO:0000259" key="3">
    <source>
        <dbReference type="Pfam" id="PF00326"/>
    </source>
</evidence>
<evidence type="ECO:0000256" key="2">
    <source>
        <dbReference type="ARBA" id="ARBA00022825"/>
    </source>
</evidence>
<dbReference type="RefSeq" id="WP_129888811.1">
    <property type="nucleotide sequence ID" value="NZ_CP035758.1"/>
</dbReference>
<dbReference type="AlphaFoldDB" id="A0A4P6JQQ0"/>
<sequence length="652" mass="71753">MSERASSLSSVSSPRVPVTPDNLFSVLTPTDPVISPDGQHVAYVVWAYAGADSVKSGHIWLLNCDEADAKPYPCASGKYSEQEPRWSPDGQKLAFLAVEQSENGQAGKPQLYVRPLEREQARRICEMPNGVSDPAWSPDGSQIAFISLDGPEPAKDPIVLAPARPRRLWSTHTDGGLPVPITPEGVTIWEYAWSPDGRYIALYYSTGSDDTDWYRGQIGIVPASGGAVRQLTQLTRQASGLAWSPDSQQLAYISGEWSDPCQGGGDIYVIAINGGEARNVTPGLDCSPGWCAWFPDDQRLLFAGWYGVTSQVGIVDLGNNAITLLEEDFVIVPYTRLMASTPDLRRFLVIHSSSQEPAEVWLGELEQVSEAHVKWRCLTHLNALAEESFALSQSRRIRYPSVDGWLIDAIFTPPLHTRPGELPPLFVEVHGGPSGARQDCCNLYVQMLASAGYAVLQPNMRGSWGHGVAFADAVLGDMGGKDYQDILYGADYVIAQGWVDPERTSIGGWSNGGFLSGWTITHTDRFKAALVGAGIVDWLNMHAQSNIADADMRLLKADPLEAPEAYLRNSPLAFAGRVKTPTLIIHGAADRAVPVAQAYAFYRALRERNVPVECVIYPREDHGFREREHLRDFYTRLLRWLERFVKNASQQA</sequence>
<dbReference type="InterPro" id="IPR011042">
    <property type="entry name" value="6-blade_b-propeller_TolB-like"/>
</dbReference>
<dbReference type="SUPFAM" id="SSF82171">
    <property type="entry name" value="DPP6 N-terminal domain-like"/>
    <property type="match status" value="1"/>
</dbReference>
<gene>
    <name evidence="4" type="ORF">EPA93_17865</name>
</gene>
<dbReference type="PANTHER" id="PTHR42776">
    <property type="entry name" value="SERINE PEPTIDASE S9 FAMILY MEMBER"/>
    <property type="match status" value="1"/>
</dbReference>
<keyword evidence="5" id="KW-1185">Reference proteome</keyword>
<dbReference type="OrthoDB" id="108903at2"/>
<keyword evidence="1" id="KW-0378">Hydrolase</keyword>
<evidence type="ECO:0000313" key="5">
    <source>
        <dbReference type="Proteomes" id="UP000290365"/>
    </source>
</evidence>
<dbReference type="GO" id="GO:0006508">
    <property type="term" value="P:proteolysis"/>
    <property type="evidence" value="ECO:0007669"/>
    <property type="project" value="InterPro"/>
</dbReference>
<dbReference type="KEGG" id="kbs:EPA93_17865"/>
<dbReference type="GO" id="GO:0004252">
    <property type="term" value="F:serine-type endopeptidase activity"/>
    <property type="evidence" value="ECO:0007669"/>
    <property type="project" value="TreeGrafter"/>
</dbReference>
<reference evidence="4 5" key="1">
    <citation type="submission" date="2019-01" db="EMBL/GenBank/DDBJ databases">
        <title>Ktedonosporobacter rubrisoli SCAWS-G2.</title>
        <authorList>
            <person name="Huang Y."/>
            <person name="Yan B."/>
        </authorList>
    </citation>
    <scope>NUCLEOTIDE SEQUENCE [LARGE SCALE GENOMIC DNA]</scope>
    <source>
        <strain evidence="4 5">SCAWS-G2</strain>
    </source>
</reference>
<dbReference type="Pfam" id="PF07676">
    <property type="entry name" value="PD40"/>
    <property type="match status" value="2"/>
</dbReference>
<dbReference type="SUPFAM" id="SSF53474">
    <property type="entry name" value="alpha/beta-Hydrolases"/>
    <property type="match status" value="1"/>
</dbReference>
<dbReference type="Gene3D" id="2.120.10.30">
    <property type="entry name" value="TolB, C-terminal domain"/>
    <property type="match status" value="2"/>
</dbReference>
<dbReference type="InterPro" id="IPR011659">
    <property type="entry name" value="WD40"/>
</dbReference>
<organism evidence="4 5">
    <name type="scientific">Ktedonosporobacter rubrisoli</name>
    <dbReference type="NCBI Taxonomy" id="2509675"/>
    <lineage>
        <taxon>Bacteria</taxon>
        <taxon>Bacillati</taxon>
        <taxon>Chloroflexota</taxon>
        <taxon>Ktedonobacteria</taxon>
        <taxon>Ktedonobacterales</taxon>
        <taxon>Ktedonosporobacteraceae</taxon>
        <taxon>Ktedonosporobacter</taxon>
    </lineage>
</organism>
<protein>
    <submittedName>
        <fullName evidence="4">S9 family peptidase</fullName>
    </submittedName>
</protein>
<dbReference type="InterPro" id="IPR001375">
    <property type="entry name" value="Peptidase_S9_cat"/>
</dbReference>
<proteinExistence type="predicted"/>
<dbReference type="Gene3D" id="3.40.50.1820">
    <property type="entry name" value="alpha/beta hydrolase"/>
    <property type="match status" value="1"/>
</dbReference>
<dbReference type="Pfam" id="PF00326">
    <property type="entry name" value="Peptidase_S9"/>
    <property type="match status" value="1"/>
</dbReference>
<accession>A0A4P6JQQ0</accession>
<keyword evidence="2" id="KW-0720">Serine protease</keyword>
<dbReference type="EMBL" id="CP035758">
    <property type="protein sequence ID" value="QBD77758.1"/>
    <property type="molecule type" value="Genomic_DNA"/>
</dbReference>
<feature type="domain" description="Peptidase S9 prolyl oligopeptidase catalytic" evidence="3">
    <location>
        <begin position="445"/>
        <end position="646"/>
    </location>
</feature>
<dbReference type="Proteomes" id="UP000290365">
    <property type="component" value="Chromosome"/>
</dbReference>
<dbReference type="PANTHER" id="PTHR42776:SF27">
    <property type="entry name" value="DIPEPTIDYL PEPTIDASE FAMILY MEMBER 6"/>
    <property type="match status" value="1"/>
</dbReference>
<dbReference type="InterPro" id="IPR029058">
    <property type="entry name" value="AB_hydrolase_fold"/>
</dbReference>